<keyword evidence="2" id="KW-0378">Hydrolase</keyword>
<name>A0A8X8ZPK0_SALSN</name>
<dbReference type="GO" id="GO:0003676">
    <property type="term" value="F:nucleic acid binding"/>
    <property type="evidence" value="ECO:0007669"/>
    <property type="project" value="InterPro"/>
</dbReference>
<evidence type="ECO:0000256" key="1">
    <source>
        <dbReference type="ARBA" id="ARBA00022722"/>
    </source>
</evidence>
<sequence>MTMIFHIPCDSRVVRTTVTSVPSVDGSTASTAYRRGRLVAGLGVQWVSGHAATLQICVGSRCLIFQLHHADLCPDVLRGFLLDSNVIRGHADELAPRSPGGLARDQLRGDWEDEELTWDQVQYACHDVLLAYLMALDLHFWPE</sequence>
<dbReference type="GO" id="GO:0005737">
    <property type="term" value="C:cytoplasm"/>
    <property type="evidence" value="ECO:0007669"/>
    <property type="project" value="TreeGrafter"/>
</dbReference>
<dbReference type="InterPro" id="IPR012337">
    <property type="entry name" value="RNaseH-like_sf"/>
</dbReference>
<dbReference type="InterPro" id="IPR051132">
    <property type="entry name" value="3-5_Exonuclease_domain"/>
</dbReference>
<dbReference type="AlphaFoldDB" id="A0A8X8ZPK0"/>
<accession>A0A8X8ZPK0</accession>
<organism evidence="3">
    <name type="scientific">Salvia splendens</name>
    <name type="common">Scarlet sage</name>
    <dbReference type="NCBI Taxonomy" id="180675"/>
    <lineage>
        <taxon>Eukaryota</taxon>
        <taxon>Viridiplantae</taxon>
        <taxon>Streptophyta</taxon>
        <taxon>Embryophyta</taxon>
        <taxon>Tracheophyta</taxon>
        <taxon>Spermatophyta</taxon>
        <taxon>Magnoliopsida</taxon>
        <taxon>eudicotyledons</taxon>
        <taxon>Gunneridae</taxon>
        <taxon>Pentapetalae</taxon>
        <taxon>asterids</taxon>
        <taxon>lamiids</taxon>
        <taxon>Lamiales</taxon>
        <taxon>Lamiaceae</taxon>
        <taxon>Nepetoideae</taxon>
        <taxon>Mentheae</taxon>
        <taxon>Salviinae</taxon>
        <taxon>Salvia</taxon>
        <taxon>Salvia subgen. Calosphace</taxon>
        <taxon>core Calosphace</taxon>
    </lineage>
</organism>
<comment type="caution">
    <text evidence="3">The sequence shown here is derived from an EMBL/GenBank/DDBJ whole genome shotgun (WGS) entry which is preliminary data.</text>
</comment>
<reference evidence="3" key="1">
    <citation type="submission" date="2018-01" db="EMBL/GenBank/DDBJ databases">
        <authorList>
            <person name="Mao J.F."/>
        </authorList>
    </citation>
    <scope>NUCLEOTIDE SEQUENCE</scope>
    <source>
        <strain evidence="3">Huo1</strain>
        <tissue evidence="3">Leaf</tissue>
    </source>
</reference>
<dbReference type="EMBL" id="PNBA02000009">
    <property type="protein sequence ID" value="KAG6412228.1"/>
    <property type="molecule type" value="Genomic_DNA"/>
</dbReference>
<evidence type="ECO:0000256" key="2">
    <source>
        <dbReference type="ARBA" id="ARBA00022801"/>
    </source>
</evidence>
<evidence type="ECO:0000313" key="3">
    <source>
        <dbReference type="EMBL" id="KAG6412228.1"/>
    </source>
</evidence>
<dbReference type="GO" id="GO:0008408">
    <property type="term" value="F:3'-5' exonuclease activity"/>
    <property type="evidence" value="ECO:0007669"/>
    <property type="project" value="TreeGrafter"/>
</dbReference>
<dbReference type="PANTHER" id="PTHR13620:SF121">
    <property type="entry name" value="EMB|CAB82946.1-RELATED"/>
    <property type="match status" value="1"/>
</dbReference>
<dbReference type="SUPFAM" id="SSF53098">
    <property type="entry name" value="Ribonuclease H-like"/>
    <property type="match status" value="1"/>
</dbReference>
<dbReference type="GO" id="GO:0005634">
    <property type="term" value="C:nucleus"/>
    <property type="evidence" value="ECO:0007669"/>
    <property type="project" value="TreeGrafter"/>
</dbReference>
<proteinExistence type="predicted"/>
<protein>
    <submittedName>
        <fullName evidence="3">Uncharacterized protein</fullName>
    </submittedName>
</protein>
<dbReference type="InterPro" id="IPR036397">
    <property type="entry name" value="RNaseH_sf"/>
</dbReference>
<dbReference type="Proteomes" id="UP000298416">
    <property type="component" value="Unassembled WGS sequence"/>
</dbReference>
<dbReference type="Gene3D" id="3.30.420.10">
    <property type="entry name" value="Ribonuclease H-like superfamily/Ribonuclease H"/>
    <property type="match status" value="1"/>
</dbReference>
<keyword evidence="1" id="KW-0540">Nuclease</keyword>
<gene>
    <name evidence="3" type="ORF">SASPL_124900</name>
</gene>
<keyword evidence="4" id="KW-1185">Reference proteome</keyword>
<dbReference type="PANTHER" id="PTHR13620">
    <property type="entry name" value="3-5 EXONUCLEASE"/>
    <property type="match status" value="1"/>
</dbReference>
<evidence type="ECO:0000313" key="4">
    <source>
        <dbReference type="Proteomes" id="UP000298416"/>
    </source>
</evidence>
<reference evidence="3" key="2">
    <citation type="submission" date="2020-08" db="EMBL/GenBank/DDBJ databases">
        <title>Plant Genome Project.</title>
        <authorList>
            <person name="Zhang R.-G."/>
        </authorList>
    </citation>
    <scope>NUCLEOTIDE SEQUENCE</scope>
    <source>
        <strain evidence="3">Huo1</strain>
        <tissue evidence="3">Leaf</tissue>
    </source>
</reference>